<dbReference type="NCBIfam" id="TIGR02937">
    <property type="entry name" value="sigma70-ECF"/>
    <property type="match status" value="1"/>
</dbReference>
<dbReference type="AlphaFoldDB" id="A0A934VF07"/>
<name>A0A934VF07_9BACT</name>
<dbReference type="GO" id="GO:0016987">
    <property type="term" value="F:sigma factor activity"/>
    <property type="evidence" value="ECO:0007669"/>
    <property type="project" value="UniProtKB-KW"/>
</dbReference>
<dbReference type="GO" id="GO:0006352">
    <property type="term" value="P:DNA-templated transcription initiation"/>
    <property type="evidence" value="ECO:0007669"/>
    <property type="project" value="InterPro"/>
</dbReference>
<keyword evidence="2" id="KW-0805">Transcription regulation</keyword>
<dbReference type="PANTHER" id="PTHR43133">
    <property type="entry name" value="RNA POLYMERASE ECF-TYPE SIGMA FACTO"/>
    <property type="match status" value="1"/>
</dbReference>
<evidence type="ECO:0000313" key="6">
    <source>
        <dbReference type="EMBL" id="MBK1826576.1"/>
    </source>
</evidence>
<dbReference type="InterPro" id="IPR036388">
    <property type="entry name" value="WH-like_DNA-bd_sf"/>
</dbReference>
<evidence type="ECO:0000313" key="7">
    <source>
        <dbReference type="Proteomes" id="UP000658278"/>
    </source>
</evidence>
<gene>
    <name evidence="6" type="ORF">JIN81_06075</name>
</gene>
<dbReference type="InterPro" id="IPR014284">
    <property type="entry name" value="RNA_pol_sigma-70_dom"/>
</dbReference>
<proteinExistence type="inferred from homology"/>
<dbReference type="Gene3D" id="1.10.10.10">
    <property type="entry name" value="Winged helix-like DNA-binding domain superfamily/Winged helix DNA-binding domain"/>
    <property type="match status" value="1"/>
</dbReference>
<reference evidence="6" key="1">
    <citation type="submission" date="2021-01" db="EMBL/GenBank/DDBJ databases">
        <title>Modified the classification status of verrucomicrobia.</title>
        <authorList>
            <person name="Feng X."/>
        </authorList>
    </citation>
    <scope>NUCLEOTIDE SEQUENCE</scope>
    <source>
        <strain evidence="6">KCTC 22201</strain>
    </source>
</reference>
<dbReference type="NCBIfam" id="TIGR02989">
    <property type="entry name" value="Sig-70_gvs1"/>
    <property type="match status" value="1"/>
</dbReference>
<evidence type="ECO:0000256" key="2">
    <source>
        <dbReference type="ARBA" id="ARBA00023015"/>
    </source>
</evidence>
<keyword evidence="4" id="KW-0804">Transcription</keyword>
<feature type="domain" description="RNA polymerase sigma-70 region 2" evidence="5">
    <location>
        <begin position="95"/>
        <end position="163"/>
    </location>
</feature>
<dbReference type="InterPro" id="IPR039425">
    <property type="entry name" value="RNA_pol_sigma-70-like"/>
</dbReference>
<dbReference type="InterPro" id="IPR007627">
    <property type="entry name" value="RNA_pol_sigma70_r2"/>
</dbReference>
<comment type="caution">
    <text evidence="6">The sequence shown here is derived from an EMBL/GenBank/DDBJ whole genome shotgun (WGS) entry which is preliminary data.</text>
</comment>
<dbReference type="InterPro" id="IPR013325">
    <property type="entry name" value="RNA_pol_sigma_r2"/>
</dbReference>
<keyword evidence="3" id="KW-0731">Sigma factor</keyword>
<dbReference type="EMBL" id="JAENII010000003">
    <property type="protein sequence ID" value="MBK1826576.1"/>
    <property type="molecule type" value="Genomic_DNA"/>
</dbReference>
<evidence type="ECO:0000256" key="1">
    <source>
        <dbReference type="ARBA" id="ARBA00010641"/>
    </source>
</evidence>
<dbReference type="SUPFAM" id="SSF88659">
    <property type="entry name" value="Sigma3 and sigma4 domains of RNA polymerase sigma factors"/>
    <property type="match status" value="1"/>
</dbReference>
<organism evidence="6 7">
    <name type="scientific">Haloferula rosea</name>
    <dbReference type="NCBI Taxonomy" id="490093"/>
    <lineage>
        <taxon>Bacteria</taxon>
        <taxon>Pseudomonadati</taxon>
        <taxon>Verrucomicrobiota</taxon>
        <taxon>Verrucomicrobiia</taxon>
        <taxon>Verrucomicrobiales</taxon>
        <taxon>Verrucomicrobiaceae</taxon>
        <taxon>Haloferula</taxon>
    </lineage>
</organism>
<dbReference type="Proteomes" id="UP000658278">
    <property type="component" value="Unassembled WGS sequence"/>
</dbReference>
<keyword evidence="7" id="KW-1185">Reference proteome</keyword>
<dbReference type="SUPFAM" id="SSF88946">
    <property type="entry name" value="Sigma2 domain of RNA polymerase sigma factors"/>
    <property type="match status" value="1"/>
</dbReference>
<dbReference type="Pfam" id="PF04542">
    <property type="entry name" value="Sigma70_r2"/>
    <property type="match status" value="1"/>
</dbReference>
<dbReference type="InterPro" id="IPR013324">
    <property type="entry name" value="RNA_pol_sigma_r3/r4-like"/>
</dbReference>
<dbReference type="RefSeq" id="WP_200277671.1">
    <property type="nucleotide sequence ID" value="NZ_JAENII010000003.1"/>
</dbReference>
<evidence type="ECO:0000259" key="5">
    <source>
        <dbReference type="Pfam" id="PF04542"/>
    </source>
</evidence>
<accession>A0A934VF07</accession>
<evidence type="ECO:0000256" key="4">
    <source>
        <dbReference type="ARBA" id="ARBA00023163"/>
    </source>
</evidence>
<dbReference type="PANTHER" id="PTHR43133:SF51">
    <property type="entry name" value="RNA POLYMERASE SIGMA FACTOR"/>
    <property type="match status" value="1"/>
</dbReference>
<dbReference type="InterPro" id="IPR014331">
    <property type="entry name" value="RNA_pol_sigma70_ECF_RHOBA"/>
</dbReference>
<comment type="similarity">
    <text evidence="1">Belongs to the sigma-70 factor family. ECF subfamily.</text>
</comment>
<sequence>MVPYSGGCFLVNGFLFPCRNSSRALNSNGGRALWLDGRSEFNRFELDRRWRELGRAMPGGETPENIGLPFGWSWNRLVSFDMVARPDPEETFVQLVVSHQAALRAFVLSLLPGSPEVDDVIQETNAEIWKKRGDFRIGTNFKSWMFSVAKFKVMATWRDRQRRKEWAVPEETLVKLVERIEDHEGMALETRQVALRICLEQLRPVDRGLILRRYVEEYGLAKLAGEVGRSAESLKVSLHRIRTLLRTCVGRRVKAEEATS</sequence>
<protein>
    <submittedName>
        <fullName evidence="6">Sigma-70 family RNA polymerase sigma factor</fullName>
    </submittedName>
</protein>
<evidence type="ECO:0000256" key="3">
    <source>
        <dbReference type="ARBA" id="ARBA00023082"/>
    </source>
</evidence>
<dbReference type="Gene3D" id="1.10.1740.10">
    <property type="match status" value="1"/>
</dbReference>